<dbReference type="SUPFAM" id="SSF53850">
    <property type="entry name" value="Periplasmic binding protein-like II"/>
    <property type="match status" value="1"/>
</dbReference>
<evidence type="ECO:0000313" key="2">
    <source>
        <dbReference type="EMBL" id="MBE1602732.1"/>
    </source>
</evidence>
<dbReference type="PANTHER" id="PTHR30006:SF2">
    <property type="entry name" value="ABC TRANSPORTER SUBSTRATE-BINDING PROTEIN"/>
    <property type="match status" value="1"/>
</dbReference>
<reference evidence="2 3" key="1">
    <citation type="submission" date="2020-10" db="EMBL/GenBank/DDBJ databases">
        <title>Sequencing the genomes of 1000 actinobacteria strains.</title>
        <authorList>
            <person name="Klenk H.-P."/>
        </authorList>
    </citation>
    <scope>NUCLEOTIDE SEQUENCE [LARGE SCALE GENOMIC DNA]</scope>
    <source>
        <strain evidence="2 3">DSM 41803</strain>
    </source>
</reference>
<dbReference type="EMBL" id="JADBGF010000001">
    <property type="protein sequence ID" value="MBE1602732.1"/>
    <property type="molecule type" value="Genomic_DNA"/>
</dbReference>
<dbReference type="Gene3D" id="3.40.190.10">
    <property type="entry name" value="Periplasmic binding protein-like II"/>
    <property type="match status" value="2"/>
</dbReference>
<evidence type="ECO:0000256" key="1">
    <source>
        <dbReference type="ARBA" id="ARBA00022729"/>
    </source>
</evidence>
<protein>
    <submittedName>
        <fullName evidence="2">ABC-type glycerol-3-phosphate transport system substrate-binding protein</fullName>
    </submittedName>
</protein>
<dbReference type="PANTHER" id="PTHR30006">
    <property type="entry name" value="THIAMINE-BINDING PERIPLASMIC PROTEIN-RELATED"/>
    <property type="match status" value="1"/>
</dbReference>
<dbReference type="Proteomes" id="UP000629287">
    <property type="component" value="Unassembled WGS sequence"/>
</dbReference>
<keyword evidence="3" id="KW-1185">Reference proteome</keyword>
<name>A0A8I0PEN1_9ACTN</name>
<dbReference type="AlphaFoldDB" id="A0A8I0PEN1"/>
<dbReference type="GeneID" id="86833290"/>
<gene>
    <name evidence="2" type="ORF">H4687_008861</name>
</gene>
<proteinExistence type="predicted"/>
<organism evidence="2 3">
    <name type="scientific">Streptomyces stelliscabiei</name>
    <dbReference type="NCBI Taxonomy" id="146820"/>
    <lineage>
        <taxon>Bacteria</taxon>
        <taxon>Bacillati</taxon>
        <taxon>Actinomycetota</taxon>
        <taxon>Actinomycetes</taxon>
        <taxon>Kitasatosporales</taxon>
        <taxon>Streptomycetaceae</taxon>
        <taxon>Streptomyces</taxon>
    </lineage>
</organism>
<comment type="caution">
    <text evidence="2">The sequence shown here is derived from an EMBL/GenBank/DDBJ whole genome shotgun (WGS) entry which is preliminary data.</text>
</comment>
<sequence length="175" mass="19873">MRVASRKLIIDKYGWDRLRRFAAQDVAWVRGTQEPGDRVEAGTAVVALGTDGMLTPAEGMGTRFVLPEHGPFMAWAQRAAIFKDADHPAAAKLYLTWWLSKQTQSHFCMWSVRTDVTPHRGYRPVWDYPNAHLDGFEHFTADRARVERFKQHLTLYVDEVSGAPSPGWLGLHPGR</sequence>
<evidence type="ECO:0000313" key="3">
    <source>
        <dbReference type="Proteomes" id="UP000629287"/>
    </source>
</evidence>
<accession>A0A8I0PEN1</accession>
<keyword evidence="1" id="KW-0732">Signal</keyword>
<dbReference type="RefSeq" id="WP_225967002.1">
    <property type="nucleotide sequence ID" value="NZ_JADBGF010000001.1"/>
</dbReference>